<feature type="transmembrane region" description="Helical" evidence="1">
    <location>
        <begin position="193"/>
        <end position="212"/>
    </location>
</feature>
<accession>A0ABQ1R0X0</accession>
<feature type="transmembrane region" description="Helical" evidence="1">
    <location>
        <begin position="219"/>
        <end position="236"/>
    </location>
</feature>
<evidence type="ECO:0008006" key="4">
    <source>
        <dbReference type="Google" id="ProtNLM"/>
    </source>
</evidence>
<feature type="transmembrane region" description="Helical" evidence="1">
    <location>
        <begin position="430"/>
        <end position="447"/>
    </location>
</feature>
<keyword evidence="1" id="KW-0472">Membrane</keyword>
<keyword evidence="3" id="KW-1185">Reference proteome</keyword>
<keyword evidence="1" id="KW-0812">Transmembrane</keyword>
<protein>
    <recommendedName>
        <fullName evidence="4">Oligosaccharide repeat unit polymerase</fullName>
    </recommendedName>
</protein>
<evidence type="ECO:0000256" key="1">
    <source>
        <dbReference type="SAM" id="Phobius"/>
    </source>
</evidence>
<proteinExistence type="predicted"/>
<dbReference type="RefSeq" id="WP_099033079.1">
    <property type="nucleotide sequence ID" value="NZ_BMGJ01000002.1"/>
</dbReference>
<feature type="transmembrane region" description="Helical" evidence="1">
    <location>
        <begin position="43"/>
        <end position="60"/>
    </location>
</feature>
<evidence type="ECO:0000313" key="2">
    <source>
        <dbReference type="EMBL" id="GGD54130.1"/>
    </source>
</evidence>
<organism evidence="2 3">
    <name type="scientific">Lacimicrobium alkaliphilum</name>
    <dbReference type="NCBI Taxonomy" id="1526571"/>
    <lineage>
        <taxon>Bacteria</taxon>
        <taxon>Pseudomonadati</taxon>
        <taxon>Pseudomonadota</taxon>
        <taxon>Gammaproteobacteria</taxon>
        <taxon>Alteromonadales</taxon>
        <taxon>Alteromonadaceae</taxon>
        <taxon>Lacimicrobium</taxon>
    </lineage>
</organism>
<sequence>MQFTLNNQLLGKTLAIWLLLMALTLYLAVSSRAVEVDRDQLEWLASASWISLLLVLANTLPRGIWSISFIFFASLGIFHAGLIFTSSLGAITDEDILYHIGFWFYRDETTLAIELVNLAILGFALGTLLTSRASLPDYKTRSGSFNQRVYHFGGLLLIASMLGFFALASFTGVLGSYGAYLDLLSKVPLLGVIYAYLYFFIGLGLVMVSATYRKGFTPLYFVLFGVWALIAFRLGLRGEVMFPLMVSGAMFGRRNLTLSVPVIMLLLVVFLTVTTIVKNARISGDYTDIPTFNPLNAVAEMGASLRPVQEVIKWQAEGDTLLYGGSYWAPFERQIALIVPGMARVPATSDPRLLNVVVAERAGPIGFSPVAEAYANFGKGGVVFIMLLLGALMGKLDNIPPSTRKDIVIGAALLPVFIMIRNSFTHVPVQVILGVVISLAVIFLASGKGDRH</sequence>
<dbReference type="Proteomes" id="UP000614272">
    <property type="component" value="Unassembled WGS sequence"/>
</dbReference>
<dbReference type="EMBL" id="BMGJ01000002">
    <property type="protein sequence ID" value="GGD54130.1"/>
    <property type="molecule type" value="Genomic_DNA"/>
</dbReference>
<comment type="caution">
    <text evidence="2">The sequence shown here is derived from an EMBL/GenBank/DDBJ whole genome shotgun (WGS) entry which is preliminary data.</text>
</comment>
<name>A0ABQ1R0X0_9ALTE</name>
<gene>
    <name evidence="2" type="ORF">GCM10011357_07270</name>
</gene>
<evidence type="ECO:0000313" key="3">
    <source>
        <dbReference type="Proteomes" id="UP000614272"/>
    </source>
</evidence>
<dbReference type="Pfam" id="PF14296">
    <property type="entry name" value="O-ag_pol_Wzy"/>
    <property type="match status" value="2"/>
</dbReference>
<keyword evidence="1" id="KW-1133">Transmembrane helix</keyword>
<reference evidence="3" key="1">
    <citation type="journal article" date="2019" name="Int. J. Syst. Evol. Microbiol.">
        <title>The Global Catalogue of Microorganisms (GCM) 10K type strain sequencing project: providing services to taxonomists for standard genome sequencing and annotation.</title>
        <authorList>
            <consortium name="The Broad Institute Genomics Platform"/>
            <consortium name="The Broad Institute Genome Sequencing Center for Infectious Disease"/>
            <person name="Wu L."/>
            <person name="Ma J."/>
        </authorList>
    </citation>
    <scope>NUCLEOTIDE SEQUENCE [LARGE SCALE GENOMIC DNA]</scope>
    <source>
        <strain evidence="3">CGMCC 1.12923</strain>
    </source>
</reference>
<feature type="transmembrane region" description="Helical" evidence="1">
    <location>
        <begin position="149"/>
        <end position="173"/>
    </location>
</feature>
<feature type="transmembrane region" description="Helical" evidence="1">
    <location>
        <begin position="67"/>
        <end position="91"/>
    </location>
</feature>
<dbReference type="InterPro" id="IPR029468">
    <property type="entry name" value="O-ag_pol_Wzy"/>
</dbReference>
<feature type="transmembrane region" description="Helical" evidence="1">
    <location>
        <begin position="256"/>
        <end position="277"/>
    </location>
</feature>
<feature type="transmembrane region" description="Helical" evidence="1">
    <location>
        <begin position="111"/>
        <end position="129"/>
    </location>
</feature>